<keyword evidence="1" id="KW-0812">Transmembrane</keyword>
<evidence type="ECO:0000256" key="1">
    <source>
        <dbReference type="SAM" id="Phobius"/>
    </source>
</evidence>
<keyword evidence="1" id="KW-0472">Membrane</keyword>
<reference evidence="2 3" key="1">
    <citation type="submission" date="2019-08" db="EMBL/GenBank/DDBJ databases">
        <authorList>
            <person name="Dong K."/>
        </authorList>
    </citation>
    <scope>NUCLEOTIDE SEQUENCE [LARGE SCALE GENOMIC DNA]</scope>
    <source>
        <strain evidence="2 3">M4-8</strain>
    </source>
</reference>
<dbReference type="EMBL" id="VRSW01000001">
    <property type="protein sequence ID" value="TXK05474.1"/>
    <property type="molecule type" value="Genomic_DNA"/>
</dbReference>
<sequence length="196" mass="19857">MNNTRYSLLLSAGGIAGFVAAIVLLLNAAKRASFIPTTAFTQLVAPVAQLAAIVLFIAIVALAGASGWRLIAGLAGIVSLASLVGVEFVINLVFAEIAPQAIGALRAGPLGIALTVASMGFLITTIAVAAAWFQTLPKWALLTYAVGSVVVALRAFVPEIALDTALVAMAVGVVGISTHLLRVKSPATPEGALTAQ</sequence>
<dbReference type="Proteomes" id="UP000321196">
    <property type="component" value="Unassembled WGS sequence"/>
</dbReference>
<comment type="caution">
    <text evidence="2">The sequence shown here is derived from an EMBL/GenBank/DDBJ whole genome shotgun (WGS) entry which is preliminary data.</text>
</comment>
<feature type="transmembrane region" description="Helical" evidence="1">
    <location>
        <begin position="139"/>
        <end position="157"/>
    </location>
</feature>
<gene>
    <name evidence="2" type="ORF">FVP60_00225</name>
</gene>
<dbReference type="OrthoDB" id="3828436at2"/>
<feature type="transmembrane region" description="Helical" evidence="1">
    <location>
        <begin position="164"/>
        <end position="181"/>
    </location>
</feature>
<feature type="transmembrane region" description="Helical" evidence="1">
    <location>
        <begin position="6"/>
        <end position="28"/>
    </location>
</feature>
<evidence type="ECO:0000313" key="3">
    <source>
        <dbReference type="Proteomes" id="UP000321196"/>
    </source>
</evidence>
<organism evidence="2 3">
    <name type="scientific">Microbacterium mitrae</name>
    <dbReference type="NCBI Taxonomy" id="664640"/>
    <lineage>
        <taxon>Bacteria</taxon>
        <taxon>Bacillati</taxon>
        <taxon>Actinomycetota</taxon>
        <taxon>Actinomycetes</taxon>
        <taxon>Micrococcales</taxon>
        <taxon>Microbacteriaceae</taxon>
        <taxon>Microbacterium</taxon>
    </lineage>
</organism>
<keyword evidence="1" id="KW-1133">Transmembrane helix</keyword>
<protein>
    <recommendedName>
        <fullName evidence="4">DUF4386 family protein</fullName>
    </recommendedName>
</protein>
<keyword evidence="3" id="KW-1185">Reference proteome</keyword>
<feature type="transmembrane region" description="Helical" evidence="1">
    <location>
        <begin position="107"/>
        <end position="133"/>
    </location>
</feature>
<evidence type="ECO:0008006" key="4">
    <source>
        <dbReference type="Google" id="ProtNLM"/>
    </source>
</evidence>
<dbReference type="AlphaFoldDB" id="A0A5C8HNA9"/>
<proteinExistence type="predicted"/>
<name>A0A5C8HNA9_9MICO</name>
<evidence type="ECO:0000313" key="2">
    <source>
        <dbReference type="EMBL" id="TXK05474.1"/>
    </source>
</evidence>
<feature type="transmembrane region" description="Helical" evidence="1">
    <location>
        <begin position="70"/>
        <end position="95"/>
    </location>
</feature>
<accession>A0A5C8HNA9</accession>
<feature type="transmembrane region" description="Helical" evidence="1">
    <location>
        <begin position="40"/>
        <end position="64"/>
    </location>
</feature>